<accession>A0A653L4G8</accession>
<dbReference type="InterPro" id="IPR036709">
    <property type="entry name" value="Autotransporte_beta_dom_sf"/>
</dbReference>
<dbReference type="Pfam" id="PF03797">
    <property type="entry name" value="Autotransporter"/>
    <property type="match status" value="1"/>
</dbReference>
<evidence type="ECO:0000313" key="5">
    <source>
        <dbReference type="Proteomes" id="UP000439123"/>
    </source>
</evidence>
<protein>
    <recommendedName>
        <fullName evidence="3">Autotransporter domain-containing protein</fullName>
    </recommendedName>
</protein>
<dbReference type="Gene3D" id="2.40.128.130">
    <property type="entry name" value="Autotransporter beta-domain"/>
    <property type="match status" value="1"/>
</dbReference>
<sequence>MISRILGIGCLTSICLPTAWAADCPNRQPGQHLEFLGRSADNSVSLWLSSPGSGGNFRLSAPGVSEIDSWNANRASLHLSVSPVVLDDLNGTHKLDLLNADGSFNCFLDSRNQTNPVFPNIPPIDGGDSNGGTGGGTGGGGGSNGGSGGGTGGGDGGNGGTGGGTGGGDGSNGGSGGGTGGGSDPIRNIVTSISADALMGYLSGSLSISDRVVVGLDQFEDIASQKGLWQVWTDVRHTGVSDDRNEIDTSGHANSFLIGIHRSLGKDGLGGIAFANSKTSLGTFGSSVRNEGDSFFVGPYGGYRLDTHWLLDGWAAWGRTDNDTELDVLKGSFKTTTGLISANLTGGYDVGEYLLRPKLALFYSHNKSDAFDYTGSLPYANQIYNVTLRVNENSFEYATSEASGDISRIFTTTDGVQIIPALRLGVRYDIERPNDGQILNENLTMESTTPWSGSARIALAVAPQRHQRFEVITGYYSIGRQDLDLWDIRFNAAVNF</sequence>
<proteinExistence type="predicted"/>
<dbReference type="EMBL" id="CABWLC010000013">
    <property type="protein sequence ID" value="VXA86378.1"/>
    <property type="molecule type" value="Genomic_DNA"/>
</dbReference>
<feature type="compositionally biased region" description="Gly residues" evidence="1">
    <location>
        <begin position="128"/>
        <end position="183"/>
    </location>
</feature>
<evidence type="ECO:0000259" key="3">
    <source>
        <dbReference type="PROSITE" id="PS51208"/>
    </source>
</evidence>
<organism evidence="4 5">
    <name type="scientific">Aeromonas veronii</name>
    <dbReference type="NCBI Taxonomy" id="654"/>
    <lineage>
        <taxon>Bacteria</taxon>
        <taxon>Pseudomonadati</taxon>
        <taxon>Pseudomonadota</taxon>
        <taxon>Gammaproteobacteria</taxon>
        <taxon>Aeromonadales</taxon>
        <taxon>Aeromonadaceae</taxon>
        <taxon>Aeromonas</taxon>
    </lineage>
</organism>
<dbReference type="PROSITE" id="PS51208">
    <property type="entry name" value="AUTOTRANSPORTER"/>
    <property type="match status" value="1"/>
</dbReference>
<dbReference type="InterPro" id="IPR005546">
    <property type="entry name" value="Autotransporte_beta"/>
</dbReference>
<keyword evidence="2" id="KW-0732">Signal</keyword>
<feature type="chain" id="PRO_5024939108" description="Autotransporter domain-containing protein" evidence="2">
    <location>
        <begin position="22"/>
        <end position="496"/>
    </location>
</feature>
<dbReference type="AlphaFoldDB" id="A0A653L4G8"/>
<evidence type="ECO:0000256" key="1">
    <source>
        <dbReference type="SAM" id="MobiDB-lite"/>
    </source>
</evidence>
<feature type="signal peptide" evidence="2">
    <location>
        <begin position="1"/>
        <end position="21"/>
    </location>
</feature>
<dbReference type="RefSeq" id="WP_133249564.1">
    <property type="nucleotide sequence ID" value="NZ_JAAKOI010000001.1"/>
</dbReference>
<feature type="domain" description="Autotransporter" evidence="3">
    <location>
        <begin position="221"/>
        <end position="496"/>
    </location>
</feature>
<dbReference type="Proteomes" id="UP000439123">
    <property type="component" value="Unassembled WGS sequence"/>
</dbReference>
<gene>
    <name evidence="4" type="ORF">AERO8C_200037</name>
</gene>
<evidence type="ECO:0000313" key="4">
    <source>
        <dbReference type="EMBL" id="VXA86378.1"/>
    </source>
</evidence>
<feature type="region of interest" description="Disordered" evidence="1">
    <location>
        <begin position="117"/>
        <end position="183"/>
    </location>
</feature>
<reference evidence="4 5" key="1">
    <citation type="submission" date="2019-10" db="EMBL/GenBank/DDBJ databases">
        <authorList>
            <person name="Karimi E."/>
        </authorList>
    </citation>
    <scope>NUCLEOTIDE SEQUENCE [LARGE SCALE GENOMIC DNA]</scope>
    <source>
        <strain evidence="4">Aeromonas sp. 8C</strain>
    </source>
</reference>
<evidence type="ECO:0000256" key="2">
    <source>
        <dbReference type="SAM" id="SignalP"/>
    </source>
</evidence>
<name>A0A653L4G8_AERVE</name>
<dbReference type="SUPFAM" id="SSF103515">
    <property type="entry name" value="Autotransporter"/>
    <property type="match status" value="1"/>
</dbReference>
<dbReference type="SMART" id="SM00869">
    <property type="entry name" value="Autotransporter"/>
    <property type="match status" value="1"/>
</dbReference>